<evidence type="ECO:0000256" key="4">
    <source>
        <dbReference type="SAM" id="MobiDB-lite"/>
    </source>
</evidence>
<evidence type="ECO:0000313" key="7">
    <source>
        <dbReference type="Proteomes" id="UP000765509"/>
    </source>
</evidence>
<comment type="caution">
    <text evidence="6">The sequence shown here is derived from an EMBL/GenBank/DDBJ whole genome shotgun (WGS) entry which is preliminary data.</text>
</comment>
<dbReference type="InterPro" id="IPR013103">
    <property type="entry name" value="RVT_2"/>
</dbReference>
<dbReference type="InterPro" id="IPR036875">
    <property type="entry name" value="Znf_CCHC_sf"/>
</dbReference>
<dbReference type="PROSITE" id="PS50994">
    <property type="entry name" value="INTEGRASE"/>
    <property type="match status" value="1"/>
</dbReference>
<gene>
    <name evidence="6" type="ORF">O181_039909</name>
</gene>
<keyword evidence="3" id="KW-0694">RNA-binding</keyword>
<organism evidence="6 7">
    <name type="scientific">Austropuccinia psidii MF-1</name>
    <dbReference type="NCBI Taxonomy" id="1389203"/>
    <lineage>
        <taxon>Eukaryota</taxon>
        <taxon>Fungi</taxon>
        <taxon>Dikarya</taxon>
        <taxon>Basidiomycota</taxon>
        <taxon>Pucciniomycotina</taxon>
        <taxon>Pucciniomycetes</taxon>
        <taxon>Pucciniales</taxon>
        <taxon>Sphaerophragmiaceae</taxon>
        <taxon>Austropuccinia</taxon>
    </lineage>
</organism>
<proteinExistence type="predicted"/>
<dbReference type="GO" id="GO:0003723">
    <property type="term" value="F:RNA binding"/>
    <property type="evidence" value="ECO:0007669"/>
    <property type="project" value="UniProtKB-KW"/>
</dbReference>
<dbReference type="InterPro" id="IPR054722">
    <property type="entry name" value="PolX-like_BBD"/>
</dbReference>
<evidence type="ECO:0000313" key="6">
    <source>
        <dbReference type="EMBL" id="MBW0500194.1"/>
    </source>
</evidence>
<keyword evidence="7" id="KW-1185">Reference proteome</keyword>
<dbReference type="GO" id="GO:0015074">
    <property type="term" value="P:DNA integration"/>
    <property type="evidence" value="ECO:0007669"/>
    <property type="project" value="InterPro"/>
</dbReference>
<dbReference type="InterPro" id="IPR001584">
    <property type="entry name" value="Integrase_cat-core"/>
</dbReference>
<dbReference type="InterPro" id="IPR036397">
    <property type="entry name" value="RNaseH_sf"/>
</dbReference>
<evidence type="ECO:0000259" key="5">
    <source>
        <dbReference type="PROSITE" id="PS50994"/>
    </source>
</evidence>
<accession>A0A9Q3DB80</accession>
<evidence type="ECO:0000256" key="3">
    <source>
        <dbReference type="ARBA" id="ARBA00022884"/>
    </source>
</evidence>
<dbReference type="SUPFAM" id="SSF56672">
    <property type="entry name" value="DNA/RNA polymerases"/>
    <property type="match status" value="1"/>
</dbReference>
<dbReference type="GO" id="GO:0008270">
    <property type="term" value="F:zinc ion binding"/>
    <property type="evidence" value="ECO:0007669"/>
    <property type="project" value="InterPro"/>
</dbReference>
<dbReference type="Gene3D" id="3.30.420.10">
    <property type="entry name" value="Ribonuclease H-like superfamily/Ribonuclease H"/>
    <property type="match status" value="2"/>
</dbReference>
<dbReference type="Proteomes" id="UP000765509">
    <property type="component" value="Unassembled WGS sequence"/>
</dbReference>
<dbReference type="InterPro" id="IPR043502">
    <property type="entry name" value="DNA/RNA_pol_sf"/>
</dbReference>
<protein>
    <recommendedName>
        <fullName evidence="5">Integrase catalytic domain-containing protein</fullName>
    </recommendedName>
</protein>
<dbReference type="InterPro" id="IPR012337">
    <property type="entry name" value="RNaseH-like_sf"/>
</dbReference>
<dbReference type="SUPFAM" id="SSF57756">
    <property type="entry name" value="Retrovirus zinc finger-like domains"/>
    <property type="match status" value="1"/>
</dbReference>
<dbReference type="EMBL" id="AVOT02015688">
    <property type="protein sequence ID" value="MBW0500194.1"/>
    <property type="molecule type" value="Genomic_DNA"/>
</dbReference>
<dbReference type="PANTHER" id="PTHR11439:SF440">
    <property type="entry name" value="INTEGRASE CATALYTIC DOMAIN-CONTAINING PROTEIN"/>
    <property type="match status" value="1"/>
</dbReference>
<evidence type="ECO:0000256" key="1">
    <source>
        <dbReference type="ARBA" id="ARBA00022664"/>
    </source>
</evidence>
<keyword evidence="1" id="KW-0507">mRNA processing</keyword>
<dbReference type="PANTHER" id="PTHR11439">
    <property type="entry name" value="GAG-POL-RELATED RETROTRANSPOSON"/>
    <property type="match status" value="1"/>
</dbReference>
<dbReference type="GO" id="GO:0005634">
    <property type="term" value="C:nucleus"/>
    <property type="evidence" value="ECO:0007669"/>
    <property type="project" value="UniProtKB-ARBA"/>
</dbReference>
<dbReference type="Pfam" id="PF07727">
    <property type="entry name" value="RVT_2"/>
    <property type="match status" value="1"/>
</dbReference>
<name>A0A9Q3DB80_9BASI</name>
<dbReference type="GO" id="GO:0004190">
    <property type="term" value="F:aspartic-type endopeptidase activity"/>
    <property type="evidence" value="ECO:0007669"/>
    <property type="project" value="UniProtKB-KW"/>
</dbReference>
<dbReference type="SUPFAM" id="SSF53098">
    <property type="entry name" value="Ribonuclease H-like"/>
    <property type="match status" value="1"/>
</dbReference>
<dbReference type="GO" id="GO:0006397">
    <property type="term" value="P:mRNA processing"/>
    <property type="evidence" value="ECO:0007669"/>
    <property type="project" value="UniProtKB-KW"/>
</dbReference>
<dbReference type="AlphaFoldDB" id="A0A9Q3DB80"/>
<dbReference type="OrthoDB" id="418839at2759"/>
<dbReference type="Pfam" id="PF22936">
    <property type="entry name" value="Pol_BBD"/>
    <property type="match status" value="1"/>
</dbReference>
<keyword evidence="2" id="KW-0064">Aspartyl protease</keyword>
<feature type="domain" description="Integrase catalytic" evidence="5">
    <location>
        <begin position="496"/>
        <end position="660"/>
    </location>
</feature>
<evidence type="ECO:0000256" key="2">
    <source>
        <dbReference type="ARBA" id="ARBA00022750"/>
    </source>
</evidence>
<keyword evidence="2" id="KW-0645">Protease</keyword>
<feature type="region of interest" description="Disordered" evidence="4">
    <location>
        <begin position="221"/>
        <end position="240"/>
    </location>
</feature>
<keyword evidence="2" id="KW-0378">Hydrolase</keyword>
<dbReference type="CDD" id="cd09272">
    <property type="entry name" value="RNase_HI_RT_Ty1"/>
    <property type="match status" value="1"/>
</dbReference>
<dbReference type="Pfam" id="PF00665">
    <property type="entry name" value="rve"/>
    <property type="match status" value="1"/>
</dbReference>
<reference evidence="6" key="1">
    <citation type="submission" date="2021-03" db="EMBL/GenBank/DDBJ databases">
        <title>Draft genome sequence of rust myrtle Austropuccinia psidii MF-1, a brazilian biotype.</title>
        <authorList>
            <person name="Quecine M.C."/>
            <person name="Pachon D.M.R."/>
            <person name="Bonatelli M.L."/>
            <person name="Correr F.H."/>
            <person name="Franceschini L.M."/>
            <person name="Leite T.F."/>
            <person name="Margarido G.R.A."/>
            <person name="Almeida C.A."/>
            <person name="Ferrarezi J.A."/>
            <person name="Labate C.A."/>
        </authorList>
    </citation>
    <scope>NUCLEOTIDE SEQUENCE</scope>
    <source>
        <strain evidence="6">MF-1</strain>
    </source>
</reference>
<sequence>MATRVRSSRERTAALPALWAIATKSATNRNYCQPVIVILNPGHQIWQVVRNVQKKIDFEDTDLNCNLEIRTYIEKSIAIDLLNSIEEEDDACAVYHILRRQFEKHLWSHIMNLLDDLVMAPEASENLHEAFANTKATVSNLRSAVGSVWTDEALTAIFFHLRNKKHFHKISNAMNSRMTTDPKFQIRANEVLQVAQRFQKRIAPGNISATNPISIMAASVSRKSPTPPFSRNPMPLRQKPPVARIPLNQKSESWARYHLSPKFPCLHCYEWGHWAQDCQQKKKGLPAIEDPQKKNPRFFHIHEGLGDEIFVLLDSGATHHVAGDIHLFEDYRKVDMTLSVASAKRHPVIGKGTINLACQSGKIRLTKVLHCPAIPGIVISLGKFMKNDGDVMFEEGIFKLKQLDCIYKSRLQGNRWYLPLADVISCNEISKFDQNLSCLMHWRLAHLSLCMVRRMQRLNCVKGLPPKSIKCDVNLCRPFSLAKSRHLPLTLPSRLIVNVPGDVVVADLMGPFPLSFDKKSYALIIQDHYSSLATIYPLKQKSEAPHVVIEWINKFDNLTNFKVKRLQTDNGGEFTSKFLDDALKAKGIVHETTIPYEHHQAGKVERTNRTIAEAARSMLIDSGLHVEMWPYAFRHALQADNPIYHPCEQDSKGWIFWNEKQRSIVRSASAVFDERSHLANAAPTPELSNIQVTNLLDPSMIQEVEYQDQSFEVMTLTATLDGDSPRSYHEALNSREAAKWKTAMEKELKAMKNMGVWEEVNADQCHHVLGTRWVFATKKNQDGEIIRHKARIVVQGHRQIKGLEFEETFATLQCLFVIASAFHWEVETFDVTTAYLHSDVDKSIYIRPPPGHPLGFGKVLALRKALYGLKQSGRCWWQHLQKILSNIGFQGNQEDQITYVYNNGREKALLWIHVDDGVLAASSVELMTYLKTKLQAQLSLKWDVGIHSIVGIIVQKIGNAFYLSQPRLVDKICKSHPCNITAEQPLPEMELESGPAIVLDREYLSRIGMLLYLAQATRPDIMFSVNYLARFSMNTLRKHWEALHHLINYVRGTKGKTLKIDSNKKEEDLRVYVDANWGGEASRSQHGFIVLLWGSPVAWNSKRQTCVASSTCQAEYIALSFAARASMWLSHTIKIALPGMIPTLISDNKAAMKIAENSGSRKNSRHIQREFHLINELLTKNHVTIAWIDSENQRADIFTKKLGRLKVKKFNDNIFNG</sequence>